<protein>
    <recommendedName>
        <fullName evidence="3">Phosphohistidine phosphatase SixA</fullName>
    </recommendedName>
</protein>
<dbReference type="AlphaFoldDB" id="A0A1T1HF23"/>
<dbReference type="InterPro" id="IPR013078">
    <property type="entry name" value="His_Pase_superF_clade-1"/>
</dbReference>
<dbReference type="SUPFAM" id="SSF53254">
    <property type="entry name" value="Phosphoglycerate mutase-like"/>
    <property type="match status" value="1"/>
</dbReference>
<name>A0A1T1HF23_OCELI</name>
<comment type="caution">
    <text evidence="1">The sequence shown here is derived from an EMBL/GenBank/DDBJ whole genome shotgun (WGS) entry which is preliminary data.</text>
</comment>
<gene>
    <name evidence="1" type="ORF">BTA35_0202025</name>
</gene>
<dbReference type="Gene3D" id="3.40.50.1240">
    <property type="entry name" value="Phosphoglycerate mutase-like"/>
    <property type="match status" value="1"/>
</dbReference>
<dbReference type="Pfam" id="PF00300">
    <property type="entry name" value="His_Phos_1"/>
    <property type="match status" value="1"/>
</dbReference>
<keyword evidence="2" id="KW-1185">Reference proteome</keyword>
<organism evidence="1 2">
    <name type="scientific">Oceanospirillum linum</name>
    <dbReference type="NCBI Taxonomy" id="966"/>
    <lineage>
        <taxon>Bacteria</taxon>
        <taxon>Pseudomonadati</taxon>
        <taxon>Pseudomonadota</taxon>
        <taxon>Gammaproteobacteria</taxon>
        <taxon>Oceanospirillales</taxon>
        <taxon>Oceanospirillaceae</taxon>
        <taxon>Oceanospirillum</taxon>
    </lineage>
</organism>
<accession>A0A1T1HF23</accession>
<dbReference type="EMBL" id="MTSD02000001">
    <property type="protein sequence ID" value="OOV88320.1"/>
    <property type="molecule type" value="Genomic_DNA"/>
</dbReference>
<reference evidence="1" key="1">
    <citation type="submission" date="2017-02" db="EMBL/GenBank/DDBJ databases">
        <title>Draft Genome Sequence of the Salt Water Bacterium Oceanospirillum linum ATCC 11336.</title>
        <authorList>
            <person name="Trachtenberg A.M."/>
            <person name="Carney J.G."/>
            <person name="Linnane J.D."/>
            <person name="Rheaume B.A."/>
            <person name="Pitts N.L."/>
            <person name="Mykles D.L."/>
            <person name="Maclea K.S."/>
        </authorList>
    </citation>
    <scope>NUCLEOTIDE SEQUENCE [LARGE SCALE GENOMIC DNA]</scope>
    <source>
        <strain evidence="1">ATCC 11336</strain>
    </source>
</reference>
<dbReference type="STRING" id="966.BTA35_0202025"/>
<evidence type="ECO:0000313" key="2">
    <source>
        <dbReference type="Proteomes" id="UP000190064"/>
    </source>
</evidence>
<dbReference type="SMART" id="SM00855">
    <property type="entry name" value="PGAM"/>
    <property type="match status" value="1"/>
</dbReference>
<dbReference type="CDD" id="cd07067">
    <property type="entry name" value="HP_PGM_like"/>
    <property type="match status" value="1"/>
</dbReference>
<sequence length="155" mass="17083">MRLILFRHGEAGMAPRDFDRCLTDAGIADVRKVACHIADYLSGAVTYVSPYVRARQTCTEIQKNAELKSCHELGLITPDEDPAQVLQWLSEMKETSTVLLVTHQPLVSRLISLLLDGDETGFYPMATASVTVVQADIWAAGLARLETVIHADDLE</sequence>
<evidence type="ECO:0000313" key="1">
    <source>
        <dbReference type="EMBL" id="OOV88320.1"/>
    </source>
</evidence>
<dbReference type="RefSeq" id="WP_077242751.1">
    <property type="nucleotide sequence ID" value="NZ_FXTS01000001.1"/>
</dbReference>
<dbReference type="Proteomes" id="UP000190064">
    <property type="component" value="Unassembled WGS sequence"/>
</dbReference>
<proteinExistence type="predicted"/>
<evidence type="ECO:0008006" key="3">
    <source>
        <dbReference type="Google" id="ProtNLM"/>
    </source>
</evidence>
<dbReference type="InterPro" id="IPR029033">
    <property type="entry name" value="His_PPase_superfam"/>
</dbReference>